<keyword evidence="2" id="KW-1185">Reference proteome</keyword>
<reference evidence="1 2" key="1">
    <citation type="submission" date="2019-12" db="EMBL/GenBank/DDBJ databases">
        <title>Whole-genome analyses of novel actinobacteria.</title>
        <authorList>
            <person name="Sahin N."/>
            <person name="Saygin H."/>
        </authorList>
    </citation>
    <scope>NUCLEOTIDE SEQUENCE [LARGE SCALE GENOMIC DNA]</scope>
    <source>
        <strain evidence="1 2">KC615</strain>
    </source>
</reference>
<evidence type="ECO:0000313" key="2">
    <source>
        <dbReference type="Proteomes" id="UP000430692"/>
    </source>
</evidence>
<sequence length="70" mass="7431">MAVKIAKPKPSASASVVNGKVQITASVYGKSNTQSFPAKSDRYPVPVGDYYVYVTVEVSGSKATVTKTEF</sequence>
<dbReference type="AlphaFoldDB" id="A0A6I4VP61"/>
<name>A0A6I4VP61_9BACL</name>
<gene>
    <name evidence="1" type="ORF">GSM42_03770</name>
</gene>
<evidence type="ECO:0000313" key="1">
    <source>
        <dbReference type="EMBL" id="MXQ52863.1"/>
    </source>
</evidence>
<dbReference type="RefSeq" id="WP_160800186.1">
    <property type="nucleotide sequence ID" value="NZ_WUUL01000002.1"/>
</dbReference>
<organism evidence="1 2">
    <name type="scientific">Shimazuella alba</name>
    <dbReference type="NCBI Taxonomy" id="2690964"/>
    <lineage>
        <taxon>Bacteria</taxon>
        <taxon>Bacillati</taxon>
        <taxon>Bacillota</taxon>
        <taxon>Bacilli</taxon>
        <taxon>Bacillales</taxon>
        <taxon>Thermoactinomycetaceae</taxon>
        <taxon>Shimazuella</taxon>
    </lineage>
</organism>
<dbReference type="Proteomes" id="UP000430692">
    <property type="component" value="Unassembled WGS sequence"/>
</dbReference>
<protein>
    <submittedName>
        <fullName evidence="1">Uncharacterized protein</fullName>
    </submittedName>
</protein>
<proteinExistence type="predicted"/>
<comment type="caution">
    <text evidence="1">The sequence shown here is derived from an EMBL/GenBank/DDBJ whole genome shotgun (WGS) entry which is preliminary data.</text>
</comment>
<dbReference type="EMBL" id="WUUL01000002">
    <property type="protein sequence ID" value="MXQ52863.1"/>
    <property type="molecule type" value="Genomic_DNA"/>
</dbReference>
<accession>A0A6I4VP61</accession>